<gene>
    <name evidence="2" type="ORF">HAX54_046536</name>
</gene>
<protein>
    <submittedName>
        <fullName evidence="2">Uncharacterized protein</fullName>
    </submittedName>
</protein>
<dbReference type="EMBL" id="JACEIK010007357">
    <property type="protein sequence ID" value="MCE3050150.1"/>
    <property type="molecule type" value="Genomic_DNA"/>
</dbReference>
<feature type="compositionally biased region" description="Basic and acidic residues" evidence="1">
    <location>
        <begin position="198"/>
        <end position="227"/>
    </location>
</feature>
<feature type="region of interest" description="Disordered" evidence="1">
    <location>
        <begin position="1"/>
        <end position="33"/>
    </location>
</feature>
<accession>A0ABS8WKV4</accession>
<feature type="compositionally biased region" description="Basic and acidic residues" evidence="1">
    <location>
        <begin position="23"/>
        <end position="33"/>
    </location>
</feature>
<feature type="region of interest" description="Disordered" evidence="1">
    <location>
        <begin position="48"/>
        <end position="132"/>
    </location>
</feature>
<feature type="compositionally biased region" description="Basic and acidic residues" evidence="1">
    <location>
        <begin position="99"/>
        <end position="117"/>
    </location>
</feature>
<sequence length="308" mass="34086">MADPIGAKPGQSSSTGLSNSGSEKARDTYKYKKSKADSLKNLALAKNLESHSLDGSVHKCDSKDSLKKRKWSECQNPEIQPPGYYGRDISTPRRSSYGENDRCSNRSGMIKKEEASNGKHHGMPSGLDYQEKDVHNVSGATIKAKIRDSDFVTHQDTDVTADPLGQANQYVFRTENSDQGLNNERRNSSQFQNNGSTSKDEKVLLSQHKEKNHEELTSGRNKFEDKSGASSDGVQQGSKKDSFGKLLNENIKGDIQTKFGDGAEVKLDVISSLDKRQAALVEMMRDRLGSLLLTKLSKLKYLRKGNHT</sequence>
<feature type="region of interest" description="Disordered" evidence="1">
    <location>
        <begin position="176"/>
        <end position="241"/>
    </location>
</feature>
<feature type="compositionally biased region" description="Basic and acidic residues" evidence="1">
    <location>
        <begin position="48"/>
        <end position="65"/>
    </location>
</feature>
<keyword evidence="3" id="KW-1185">Reference proteome</keyword>
<dbReference type="Proteomes" id="UP000823775">
    <property type="component" value="Unassembled WGS sequence"/>
</dbReference>
<proteinExistence type="predicted"/>
<feature type="compositionally biased region" description="Low complexity" evidence="1">
    <location>
        <begin position="10"/>
        <end position="22"/>
    </location>
</feature>
<feature type="compositionally biased region" description="Polar residues" evidence="1">
    <location>
        <begin position="177"/>
        <end position="197"/>
    </location>
</feature>
<feature type="compositionally biased region" description="Polar residues" evidence="1">
    <location>
        <begin position="228"/>
        <end position="237"/>
    </location>
</feature>
<evidence type="ECO:0000313" key="3">
    <source>
        <dbReference type="Proteomes" id="UP000823775"/>
    </source>
</evidence>
<reference evidence="2 3" key="1">
    <citation type="journal article" date="2021" name="BMC Genomics">
        <title>Datura genome reveals duplications of psychoactive alkaloid biosynthetic genes and high mutation rate following tissue culture.</title>
        <authorList>
            <person name="Rajewski A."/>
            <person name="Carter-House D."/>
            <person name="Stajich J."/>
            <person name="Litt A."/>
        </authorList>
    </citation>
    <scope>NUCLEOTIDE SEQUENCE [LARGE SCALE GENOMIC DNA]</scope>
    <source>
        <strain evidence="2">AR-01</strain>
    </source>
</reference>
<organism evidence="2 3">
    <name type="scientific">Datura stramonium</name>
    <name type="common">Jimsonweed</name>
    <name type="synonym">Common thornapple</name>
    <dbReference type="NCBI Taxonomy" id="4076"/>
    <lineage>
        <taxon>Eukaryota</taxon>
        <taxon>Viridiplantae</taxon>
        <taxon>Streptophyta</taxon>
        <taxon>Embryophyta</taxon>
        <taxon>Tracheophyta</taxon>
        <taxon>Spermatophyta</taxon>
        <taxon>Magnoliopsida</taxon>
        <taxon>eudicotyledons</taxon>
        <taxon>Gunneridae</taxon>
        <taxon>Pentapetalae</taxon>
        <taxon>asterids</taxon>
        <taxon>lamiids</taxon>
        <taxon>Solanales</taxon>
        <taxon>Solanaceae</taxon>
        <taxon>Solanoideae</taxon>
        <taxon>Datureae</taxon>
        <taxon>Datura</taxon>
    </lineage>
</organism>
<evidence type="ECO:0000313" key="2">
    <source>
        <dbReference type="EMBL" id="MCE3050150.1"/>
    </source>
</evidence>
<name>A0ABS8WKV4_DATST</name>
<evidence type="ECO:0000256" key="1">
    <source>
        <dbReference type="SAM" id="MobiDB-lite"/>
    </source>
</evidence>
<comment type="caution">
    <text evidence="2">The sequence shown here is derived from an EMBL/GenBank/DDBJ whole genome shotgun (WGS) entry which is preliminary data.</text>
</comment>